<dbReference type="GO" id="GO:0005737">
    <property type="term" value="C:cytoplasm"/>
    <property type="evidence" value="ECO:0007669"/>
    <property type="project" value="TreeGrafter"/>
</dbReference>
<keyword evidence="10" id="KW-0067">ATP-binding</keyword>
<evidence type="ECO:0000256" key="9">
    <source>
        <dbReference type="ARBA" id="ARBA00022833"/>
    </source>
</evidence>
<dbReference type="InterPro" id="IPR002121">
    <property type="entry name" value="HRDC_dom"/>
</dbReference>
<keyword evidence="5" id="KW-0547">Nucleotide-binding</keyword>
<feature type="region of interest" description="Disordered" evidence="17">
    <location>
        <begin position="502"/>
        <end position="525"/>
    </location>
</feature>
<feature type="domain" description="HRDC" evidence="18">
    <location>
        <begin position="522"/>
        <end position="599"/>
    </location>
</feature>
<evidence type="ECO:0000259" key="20">
    <source>
        <dbReference type="PROSITE" id="PS51194"/>
    </source>
</evidence>
<comment type="catalytic activity">
    <reaction evidence="15">
        <text>Couples ATP hydrolysis with the unwinding of duplex DNA by translocating in the 3'-5' direction.</text>
        <dbReference type="EC" id="5.6.2.4"/>
    </reaction>
</comment>
<dbReference type="EMBL" id="AMRV01000002">
    <property type="protein sequence ID" value="EMD83957.1"/>
    <property type="molecule type" value="Genomic_DNA"/>
</dbReference>
<dbReference type="InterPro" id="IPR010997">
    <property type="entry name" value="HRDC-like_sf"/>
</dbReference>
<dbReference type="EC" id="5.6.2.4" evidence="16"/>
<dbReference type="PATRIC" id="fig|1234595.3.peg.929"/>
<reference evidence="21 22" key="1">
    <citation type="journal article" date="2013" name="Genome Announc.">
        <title>Draft Genome Sequence of Strain JLT2015T, Belonging to the Family Sphingomonadaceae of the Alphaproteobacteria.</title>
        <authorList>
            <person name="Tang K."/>
            <person name="Liu K."/>
            <person name="Li S."/>
            <person name="Jiao N."/>
        </authorList>
    </citation>
    <scope>NUCLEOTIDE SEQUENCE [LARGE SCALE GENOMIC DNA]</scope>
    <source>
        <strain evidence="21 22">JLT2015</strain>
    </source>
</reference>
<keyword evidence="22" id="KW-1185">Reference proteome</keyword>
<dbReference type="FunFam" id="3.40.50.300:FF:000296">
    <property type="entry name" value="ATP-dependent DNA helicase RecQ"/>
    <property type="match status" value="1"/>
</dbReference>
<evidence type="ECO:0000256" key="14">
    <source>
        <dbReference type="ARBA" id="ARBA00023235"/>
    </source>
</evidence>
<dbReference type="PANTHER" id="PTHR13710:SF105">
    <property type="entry name" value="ATP-DEPENDENT DNA HELICASE Q1"/>
    <property type="match status" value="1"/>
</dbReference>
<dbReference type="GO" id="GO:0046872">
    <property type="term" value="F:metal ion binding"/>
    <property type="evidence" value="ECO:0007669"/>
    <property type="project" value="UniProtKB-KW"/>
</dbReference>
<dbReference type="RefSeq" id="WP_008600455.1">
    <property type="nucleotide sequence ID" value="NZ_AMRV01000002.1"/>
</dbReference>
<comment type="similarity">
    <text evidence="3">Belongs to the helicase family. RecQ subfamily.</text>
</comment>
<keyword evidence="12" id="KW-0233">DNA recombination</keyword>
<evidence type="ECO:0000256" key="12">
    <source>
        <dbReference type="ARBA" id="ARBA00023172"/>
    </source>
</evidence>
<feature type="domain" description="Helicase ATP-binding" evidence="19">
    <location>
        <begin position="27"/>
        <end position="195"/>
    </location>
</feature>
<name>M2U7H3_9SPHN</name>
<dbReference type="NCBIfam" id="TIGR00614">
    <property type="entry name" value="recQ_fam"/>
    <property type="match status" value="1"/>
</dbReference>
<dbReference type="GO" id="GO:0043138">
    <property type="term" value="F:3'-5' DNA helicase activity"/>
    <property type="evidence" value="ECO:0007669"/>
    <property type="project" value="UniProtKB-EC"/>
</dbReference>
<dbReference type="PROSITE" id="PS51192">
    <property type="entry name" value="HELICASE_ATP_BIND_1"/>
    <property type="match status" value="1"/>
</dbReference>
<dbReference type="AlphaFoldDB" id="M2U7H3"/>
<dbReference type="GO" id="GO:0005524">
    <property type="term" value="F:ATP binding"/>
    <property type="evidence" value="ECO:0007669"/>
    <property type="project" value="UniProtKB-KW"/>
</dbReference>
<keyword evidence="8 21" id="KW-0347">Helicase</keyword>
<comment type="cofactor">
    <cofactor evidence="1">
        <name>Mg(2+)</name>
        <dbReference type="ChEBI" id="CHEBI:18420"/>
    </cofactor>
</comment>
<keyword evidence="11" id="KW-0238">DNA-binding</keyword>
<dbReference type="PROSITE" id="PS51194">
    <property type="entry name" value="HELICASE_CTER"/>
    <property type="match status" value="1"/>
</dbReference>
<gene>
    <name evidence="21" type="ORF">C725_0929</name>
</gene>
<evidence type="ECO:0000256" key="8">
    <source>
        <dbReference type="ARBA" id="ARBA00022806"/>
    </source>
</evidence>
<dbReference type="Pfam" id="PF09382">
    <property type="entry name" value="RQC"/>
    <property type="match status" value="1"/>
</dbReference>
<proteinExistence type="inferred from homology"/>
<organism evidence="21 22">
    <name type="scientific">Pacificimonas flava</name>
    <dbReference type="NCBI Taxonomy" id="1234595"/>
    <lineage>
        <taxon>Bacteria</taxon>
        <taxon>Pseudomonadati</taxon>
        <taxon>Pseudomonadota</taxon>
        <taxon>Alphaproteobacteria</taxon>
        <taxon>Sphingomonadales</taxon>
        <taxon>Sphingosinicellaceae</taxon>
        <taxon>Pacificimonas</taxon>
    </lineage>
</organism>
<evidence type="ECO:0000256" key="3">
    <source>
        <dbReference type="ARBA" id="ARBA00005446"/>
    </source>
</evidence>
<dbReference type="Gene3D" id="1.10.10.10">
    <property type="entry name" value="Winged helix-like DNA-binding domain superfamily/Winged helix DNA-binding domain"/>
    <property type="match status" value="1"/>
</dbReference>
<dbReference type="InterPro" id="IPR004589">
    <property type="entry name" value="DNA_helicase_ATP-dep_RecQ"/>
</dbReference>
<sequence length="599" mass="64237">MYISEPVQILNDVFGYKSFRPLQGEIVEAVARGEDRLAIMPTGAGKSLCYQVPALARPGTALVISPLVALMQDQVRALREAGVAAAALTGATAMDERRDIWNALEQGTLDLLYVAPERATMPDFQDRIGRADLALIAIDEAHCVSEWGHDFRPDYRQLRPLCDRFPGVPRIGLTATADAMTQADIAQQLGIDADKVVVAGFDRPNITYHVRAGDSRTRQLMDFLNGRRGRAGIVYAPTRAKVDAIAAQLQAAGLNALPYHAGLDAETRSANQAAFVAGDDMIMVATVAFGMGIDKPDVRFVAHMALPKSIEAYYQETGRAGRDGAPAEAVMWWGAADIARARSQLAEGESSEERRRIDEGKLNALAAYAASAACRRIALLTYFGEPAPAPCGNCDNCLEPPTQVDVSEDAVKLLSAVYRTGQRFGLGHIADVLGGVASERASKLGHDRLGVFGLTEGKTTRDWRPVQQQLVAEDALRVDPQYGGLTLGPAARAVLKGERTVSIVPPPPGRKRRRQQGAPALSDADDPLFGRLRALRKALAAEHGVPAYVIFHDATLAEVAARRPATEADLAGISGVGGAKLERYGAAFITAIADYEAQQ</sequence>
<dbReference type="InterPro" id="IPR036390">
    <property type="entry name" value="WH_DNA-bd_sf"/>
</dbReference>
<evidence type="ECO:0000256" key="10">
    <source>
        <dbReference type="ARBA" id="ARBA00022840"/>
    </source>
</evidence>
<dbReference type="GO" id="GO:0006281">
    <property type="term" value="P:DNA repair"/>
    <property type="evidence" value="ECO:0007669"/>
    <property type="project" value="UniProtKB-KW"/>
</dbReference>
<dbReference type="InterPro" id="IPR014001">
    <property type="entry name" value="Helicase_ATP-bd"/>
</dbReference>
<evidence type="ECO:0000256" key="1">
    <source>
        <dbReference type="ARBA" id="ARBA00001946"/>
    </source>
</evidence>
<evidence type="ECO:0000259" key="19">
    <source>
        <dbReference type="PROSITE" id="PS51192"/>
    </source>
</evidence>
<evidence type="ECO:0000259" key="18">
    <source>
        <dbReference type="PROSITE" id="PS50967"/>
    </source>
</evidence>
<dbReference type="InterPro" id="IPR001650">
    <property type="entry name" value="Helicase_C-like"/>
</dbReference>
<dbReference type="Proteomes" id="UP000011717">
    <property type="component" value="Unassembled WGS sequence"/>
</dbReference>
<evidence type="ECO:0000256" key="16">
    <source>
        <dbReference type="NCBIfam" id="TIGR01389"/>
    </source>
</evidence>
<evidence type="ECO:0000256" key="15">
    <source>
        <dbReference type="ARBA" id="ARBA00034617"/>
    </source>
</evidence>
<accession>M2U7H3</accession>
<comment type="cofactor">
    <cofactor evidence="2">
        <name>Zn(2+)</name>
        <dbReference type="ChEBI" id="CHEBI:29105"/>
    </cofactor>
</comment>
<dbReference type="PROSITE" id="PS50967">
    <property type="entry name" value="HRDC"/>
    <property type="match status" value="1"/>
</dbReference>
<evidence type="ECO:0000256" key="4">
    <source>
        <dbReference type="ARBA" id="ARBA00022723"/>
    </source>
</evidence>
<evidence type="ECO:0000313" key="22">
    <source>
        <dbReference type="Proteomes" id="UP000011717"/>
    </source>
</evidence>
<dbReference type="InterPro" id="IPR006293">
    <property type="entry name" value="DNA_helicase_ATP-dep_RecQ_bac"/>
</dbReference>
<dbReference type="SMART" id="SM00341">
    <property type="entry name" value="HRDC"/>
    <property type="match status" value="1"/>
</dbReference>
<dbReference type="SUPFAM" id="SSF52540">
    <property type="entry name" value="P-loop containing nucleoside triphosphate hydrolases"/>
    <property type="match status" value="1"/>
</dbReference>
<keyword evidence="9" id="KW-0862">Zinc</keyword>
<keyword evidence="4" id="KW-0479">Metal-binding</keyword>
<dbReference type="Pfam" id="PF00270">
    <property type="entry name" value="DEAD"/>
    <property type="match status" value="1"/>
</dbReference>
<keyword evidence="13" id="KW-0234">DNA repair</keyword>
<dbReference type="InterPro" id="IPR044876">
    <property type="entry name" value="HRDC_dom_sf"/>
</dbReference>
<dbReference type="InterPro" id="IPR027417">
    <property type="entry name" value="P-loop_NTPase"/>
</dbReference>
<dbReference type="SMART" id="SM00490">
    <property type="entry name" value="HELICc"/>
    <property type="match status" value="1"/>
</dbReference>
<dbReference type="GO" id="GO:0006260">
    <property type="term" value="P:DNA replication"/>
    <property type="evidence" value="ECO:0007669"/>
    <property type="project" value="InterPro"/>
</dbReference>
<dbReference type="GO" id="GO:0030894">
    <property type="term" value="C:replisome"/>
    <property type="evidence" value="ECO:0007669"/>
    <property type="project" value="TreeGrafter"/>
</dbReference>
<dbReference type="GO" id="GO:0016787">
    <property type="term" value="F:hydrolase activity"/>
    <property type="evidence" value="ECO:0007669"/>
    <property type="project" value="UniProtKB-KW"/>
</dbReference>
<dbReference type="Pfam" id="PF00570">
    <property type="entry name" value="HRDC"/>
    <property type="match status" value="1"/>
</dbReference>
<dbReference type="Pfam" id="PF00271">
    <property type="entry name" value="Helicase_C"/>
    <property type="match status" value="1"/>
</dbReference>
<dbReference type="Gene3D" id="1.10.150.80">
    <property type="entry name" value="HRDC domain"/>
    <property type="match status" value="1"/>
</dbReference>
<dbReference type="SUPFAM" id="SSF47819">
    <property type="entry name" value="HRDC-like"/>
    <property type="match status" value="1"/>
</dbReference>
<evidence type="ECO:0000256" key="6">
    <source>
        <dbReference type="ARBA" id="ARBA00022763"/>
    </source>
</evidence>
<evidence type="ECO:0000256" key="2">
    <source>
        <dbReference type="ARBA" id="ARBA00001947"/>
    </source>
</evidence>
<evidence type="ECO:0000313" key="21">
    <source>
        <dbReference type="EMBL" id="EMD83957.1"/>
    </source>
</evidence>
<evidence type="ECO:0000256" key="17">
    <source>
        <dbReference type="SAM" id="MobiDB-lite"/>
    </source>
</evidence>
<keyword evidence="6" id="KW-0227">DNA damage</keyword>
<comment type="caution">
    <text evidence="21">The sequence shown here is derived from an EMBL/GenBank/DDBJ whole genome shotgun (WGS) entry which is preliminary data.</text>
</comment>
<dbReference type="InterPro" id="IPR032284">
    <property type="entry name" value="RecQ_Zn-bd"/>
</dbReference>
<dbReference type="SMART" id="SM00956">
    <property type="entry name" value="RQC"/>
    <property type="match status" value="1"/>
</dbReference>
<dbReference type="InterPro" id="IPR011545">
    <property type="entry name" value="DEAD/DEAH_box_helicase_dom"/>
</dbReference>
<dbReference type="Pfam" id="PF16124">
    <property type="entry name" value="RecQ_Zn_bind"/>
    <property type="match status" value="1"/>
</dbReference>
<dbReference type="SUPFAM" id="SSF46785">
    <property type="entry name" value="Winged helix' DNA-binding domain"/>
    <property type="match status" value="1"/>
</dbReference>
<dbReference type="PANTHER" id="PTHR13710">
    <property type="entry name" value="DNA HELICASE RECQ FAMILY MEMBER"/>
    <property type="match status" value="1"/>
</dbReference>
<dbReference type="GO" id="GO:0009378">
    <property type="term" value="F:four-way junction helicase activity"/>
    <property type="evidence" value="ECO:0007669"/>
    <property type="project" value="TreeGrafter"/>
</dbReference>
<keyword evidence="14" id="KW-0413">Isomerase</keyword>
<evidence type="ECO:0000256" key="7">
    <source>
        <dbReference type="ARBA" id="ARBA00022801"/>
    </source>
</evidence>
<dbReference type="SMART" id="SM00487">
    <property type="entry name" value="DEXDc"/>
    <property type="match status" value="1"/>
</dbReference>
<dbReference type="Gene3D" id="3.40.50.300">
    <property type="entry name" value="P-loop containing nucleotide triphosphate hydrolases"/>
    <property type="match status" value="2"/>
</dbReference>
<dbReference type="GO" id="GO:0003677">
    <property type="term" value="F:DNA binding"/>
    <property type="evidence" value="ECO:0007669"/>
    <property type="project" value="UniProtKB-KW"/>
</dbReference>
<feature type="domain" description="Helicase C-terminal" evidence="20">
    <location>
        <begin position="216"/>
        <end position="365"/>
    </location>
</feature>
<dbReference type="InterPro" id="IPR036388">
    <property type="entry name" value="WH-like_DNA-bd_sf"/>
</dbReference>
<evidence type="ECO:0000256" key="5">
    <source>
        <dbReference type="ARBA" id="ARBA00022741"/>
    </source>
</evidence>
<dbReference type="GO" id="GO:0043590">
    <property type="term" value="C:bacterial nucleoid"/>
    <property type="evidence" value="ECO:0007669"/>
    <property type="project" value="TreeGrafter"/>
</dbReference>
<dbReference type="GO" id="GO:0006310">
    <property type="term" value="P:DNA recombination"/>
    <property type="evidence" value="ECO:0007669"/>
    <property type="project" value="UniProtKB-UniRule"/>
</dbReference>
<keyword evidence="7" id="KW-0378">Hydrolase</keyword>
<evidence type="ECO:0000256" key="11">
    <source>
        <dbReference type="ARBA" id="ARBA00023125"/>
    </source>
</evidence>
<protein>
    <recommendedName>
        <fullName evidence="16">DNA helicase RecQ</fullName>
        <ecNumber evidence="16">5.6.2.4</ecNumber>
    </recommendedName>
</protein>
<dbReference type="GO" id="GO:0009432">
    <property type="term" value="P:SOS response"/>
    <property type="evidence" value="ECO:0007669"/>
    <property type="project" value="UniProtKB-UniRule"/>
</dbReference>
<evidence type="ECO:0000256" key="13">
    <source>
        <dbReference type="ARBA" id="ARBA00023204"/>
    </source>
</evidence>
<dbReference type="InterPro" id="IPR018982">
    <property type="entry name" value="RQC_domain"/>
</dbReference>
<dbReference type="NCBIfam" id="TIGR01389">
    <property type="entry name" value="recQ"/>
    <property type="match status" value="1"/>
</dbReference>
<dbReference type="CDD" id="cd17920">
    <property type="entry name" value="DEXHc_RecQ"/>
    <property type="match status" value="1"/>
</dbReference>
<dbReference type="FunFam" id="3.40.50.300:FF:000156">
    <property type="entry name" value="ATP-dependent DNA helicase recQ"/>
    <property type="match status" value="1"/>
</dbReference>